<keyword evidence="4" id="KW-1185">Reference proteome</keyword>
<dbReference type="Proteomes" id="UP001348817">
    <property type="component" value="Plasmid pFA5"/>
</dbReference>
<dbReference type="RefSeq" id="WP_338395866.1">
    <property type="nucleotide sequence ID" value="NZ_AP025319.1"/>
</dbReference>
<feature type="domain" description="Nitric oxide reductase subunit B cytochrome c-like" evidence="2">
    <location>
        <begin position="36"/>
        <end position="215"/>
    </location>
</feature>
<evidence type="ECO:0000313" key="4">
    <source>
        <dbReference type="Proteomes" id="UP001348817"/>
    </source>
</evidence>
<dbReference type="PANTHER" id="PTHR10422">
    <property type="entry name" value="CYTOCHROME C OXIDASE SUBUNIT 1"/>
    <property type="match status" value="1"/>
</dbReference>
<evidence type="ECO:0000259" key="2">
    <source>
        <dbReference type="Pfam" id="PF22085"/>
    </source>
</evidence>
<dbReference type="EMBL" id="AP025319">
    <property type="protein sequence ID" value="BDD12547.1"/>
    <property type="molecule type" value="Genomic_DNA"/>
</dbReference>
<feature type="transmembrane region" description="Helical" evidence="1">
    <location>
        <begin position="228"/>
        <end position="251"/>
    </location>
</feature>
<dbReference type="InterPro" id="IPR000883">
    <property type="entry name" value="Cyt_C_Oxase_1"/>
</dbReference>
<keyword evidence="1" id="KW-1133">Transmembrane helix</keyword>
<feature type="transmembrane region" description="Helical" evidence="1">
    <location>
        <begin position="587"/>
        <end position="609"/>
    </location>
</feature>
<feature type="transmembrane region" description="Helical" evidence="1">
    <location>
        <begin position="363"/>
        <end position="387"/>
    </location>
</feature>
<dbReference type="GO" id="GO:0016020">
    <property type="term" value="C:membrane"/>
    <property type="evidence" value="ECO:0007669"/>
    <property type="project" value="InterPro"/>
</dbReference>
<proteinExistence type="predicted"/>
<dbReference type="InterPro" id="IPR036927">
    <property type="entry name" value="Cyt_c_oxase-like_su1_sf"/>
</dbReference>
<feature type="transmembrane region" description="Helical" evidence="1">
    <location>
        <begin position="478"/>
        <end position="505"/>
    </location>
</feature>
<dbReference type="KEGG" id="fax:FUAX_49790"/>
<dbReference type="SUPFAM" id="SSF81442">
    <property type="entry name" value="Cytochrome c oxidase subunit I-like"/>
    <property type="match status" value="1"/>
</dbReference>
<gene>
    <name evidence="3" type="ORF">FUAX_49790</name>
</gene>
<feature type="transmembrane region" description="Helical" evidence="1">
    <location>
        <begin position="7"/>
        <end position="26"/>
    </location>
</feature>
<feature type="transmembrane region" description="Helical" evidence="1">
    <location>
        <begin position="284"/>
        <end position="307"/>
    </location>
</feature>
<feature type="transmembrane region" description="Helical" evidence="1">
    <location>
        <begin position="412"/>
        <end position="433"/>
    </location>
</feature>
<feature type="transmembrane region" description="Helical" evidence="1">
    <location>
        <begin position="713"/>
        <end position="737"/>
    </location>
</feature>
<dbReference type="AlphaFoldDB" id="A0AAU9D531"/>
<dbReference type="PANTHER" id="PTHR10422:SF38">
    <property type="entry name" value="CYTOCHROME B SUBUNIT OF NITRIC OXIDE REDUCTASE"/>
    <property type="match status" value="1"/>
</dbReference>
<keyword evidence="3" id="KW-0614">Plasmid</keyword>
<name>A0AAU9D531_9BACT</name>
<dbReference type="Gene3D" id="1.20.210.10">
    <property type="entry name" value="Cytochrome c oxidase-like, subunit I domain"/>
    <property type="match status" value="1"/>
</dbReference>
<sequence length="761" mass="86079">MGNRKHWFWFAFTIIASFAVLGYYGAEIYRTAPPIPEKVFDSKGNVLMTAQQIKDGQNVWQSIGGQEIGSVWGHGAYQAPDWTADYLHRQSIIILDGWAKAENGKTYEAQDDETKAKLEARLKKMIRENRYDNTSKTLTVSNERAESFHALEKYYTALFMGDPSLKGLRESYAMAEHTVKDAGRMKDMNAFFFWATWVTSTDRPGDNITYTNNWPSEKLIDNKPTASIVLWSVFSVVLMIAGIIYLSFFYAKNEEEELSPEEMPNEDPMRGLKATPSMKAVLKYIWVVCALFLLQMGMGILTAHYGVEGQALFGFPLAEYLPYTVTRSWHLQLAIFWIATSWLATGLFIAPSVAGFEPKYQKLGVNVLFVALVILVFGSMTGQWYAIMQKLGLVENFWFGHQGYEYVELGRFWQLILLVGLLIWLALMGRCLIPAIKTQKESRSLLILFLISSIAIALFYASGLMWDRQTHLAIAEYWRWWVVHLWVEGFFEVFATVVIAFLFVRMGLLRMRSATKASIASATIFLFGGIIGTFHHLYFSGTPTAVLALGSAFSALEIVPLSLIGYEAYHHYKLTKEKPWLKAYKWPIYYFIAVAFWNGVGAGVFGFLINPPIALYYMQGLNTTPVHGHTALFGVYGMLGIGLMLFVLRAMRADAQWNEKLMKWGFWGLNIGLGAMMIISVLPVGIAQAYVSITDGMWYARSAEFLQQDIFEAIRWSRVIGDVLFAGGAGTLIFFIFKLSKEKLIGQKSESSVSEKVEEHA</sequence>
<feature type="transmembrane region" description="Helical" evidence="1">
    <location>
        <begin position="329"/>
        <end position="351"/>
    </location>
</feature>
<dbReference type="GO" id="GO:0004129">
    <property type="term" value="F:cytochrome-c oxidase activity"/>
    <property type="evidence" value="ECO:0007669"/>
    <property type="project" value="InterPro"/>
</dbReference>
<protein>
    <submittedName>
        <fullName evidence="3">Nitric-oxide reductase large subunit</fullName>
    </submittedName>
</protein>
<dbReference type="GO" id="GO:0009060">
    <property type="term" value="P:aerobic respiration"/>
    <property type="evidence" value="ECO:0007669"/>
    <property type="project" value="InterPro"/>
</dbReference>
<feature type="transmembrane region" description="Helical" evidence="1">
    <location>
        <begin position="445"/>
        <end position="466"/>
    </location>
</feature>
<feature type="transmembrane region" description="Helical" evidence="1">
    <location>
        <begin position="545"/>
        <end position="566"/>
    </location>
</feature>
<feature type="transmembrane region" description="Helical" evidence="1">
    <location>
        <begin position="629"/>
        <end position="648"/>
    </location>
</feature>
<reference evidence="3 4" key="1">
    <citation type="submission" date="2021-12" db="EMBL/GenBank/DDBJ databases">
        <title>Genome sequencing of bacteria with rrn-lacking chromosome and rrn-plasmid.</title>
        <authorList>
            <person name="Anda M."/>
            <person name="Iwasaki W."/>
        </authorList>
    </citation>
    <scope>NUCLEOTIDE SEQUENCE [LARGE SCALE GENOMIC DNA]</scope>
    <source>
        <strain evidence="3 4">DSM 100852</strain>
        <plasmid evidence="3 4">pFA5</plasmid>
    </source>
</reference>
<evidence type="ECO:0000256" key="1">
    <source>
        <dbReference type="SAM" id="Phobius"/>
    </source>
</evidence>
<geneLocation type="plasmid" evidence="3 4">
    <name>pFA5</name>
</geneLocation>
<dbReference type="GO" id="GO:0020037">
    <property type="term" value="F:heme binding"/>
    <property type="evidence" value="ECO:0007669"/>
    <property type="project" value="InterPro"/>
</dbReference>
<organism evidence="3 4">
    <name type="scientific">Fulvitalea axinellae</name>
    <dbReference type="NCBI Taxonomy" id="1182444"/>
    <lineage>
        <taxon>Bacteria</taxon>
        <taxon>Pseudomonadati</taxon>
        <taxon>Bacteroidota</taxon>
        <taxon>Cytophagia</taxon>
        <taxon>Cytophagales</taxon>
        <taxon>Persicobacteraceae</taxon>
        <taxon>Fulvitalea</taxon>
    </lineage>
</organism>
<keyword evidence="1" id="KW-0472">Membrane</keyword>
<feature type="transmembrane region" description="Helical" evidence="1">
    <location>
        <begin position="517"/>
        <end position="539"/>
    </location>
</feature>
<accession>A0AAU9D531</accession>
<dbReference type="Pfam" id="PF22085">
    <property type="entry name" value="NorB_cytochrome_c-like"/>
    <property type="match status" value="1"/>
</dbReference>
<dbReference type="InterPro" id="IPR054309">
    <property type="entry name" value="NorB_cytochrome_c-like"/>
</dbReference>
<evidence type="ECO:0000313" key="3">
    <source>
        <dbReference type="EMBL" id="BDD12547.1"/>
    </source>
</evidence>
<dbReference type="Pfam" id="PF00115">
    <property type="entry name" value="COX1"/>
    <property type="match status" value="1"/>
</dbReference>
<feature type="transmembrane region" description="Helical" evidence="1">
    <location>
        <begin position="669"/>
        <end position="693"/>
    </location>
</feature>
<keyword evidence="1" id="KW-0812">Transmembrane</keyword>